<dbReference type="EC" id="2.1.1.-" evidence="5"/>
<dbReference type="Pfam" id="PF02926">
    <property type="entry name" value="THUMP"/>
    <property type="match status" value="1"/>
</dbReference>
<dbReference type="InterPro" id="IPR000241">
    <property type="entry name" value="RlmKL-like_Mtase"/>
</dbReference>
<dbReference type="GO" id="GO:0070043">
    <property type="term" value="F:rRNA (guanine-N7-)-methyltransferase activity"/>
    <property type="evidence" value="ECO:0007669"/>
    <property type="project" value="TreeGrafter"/>
</dbReference>
<evidence type="ECO:0000256" key="3">
    <source>
        <dbReference type="PROSITE-ProRule" id="PRU00529"/>
    </source>
</evidence>
<dbReference type="SMART" id="SM00981">
    <property type="entry name" value="THUMP"/>
    <property type="match status" value="1"/>
</dbReference>
<evidence type="ECO:0000256" key="1">
    <source>
        <dbReference type="ARBA" id="ARBA00022603"/>
    </source>
</evidence>
<dbReference type="RefSeq" id="WP_050354965.1">
    <property type="nucleotide sequence ID" value="NZ_LGSS01000005.1"/>
</dbReference>
<dbReference type="InterPro" id="IPR054170">
    <property type="entry name" value="RlmL_1st"/>
</dbReference>
<dbReference type="EMBL" id="LGSS01000005">
    <property type="protein sequence ID" value="KNF08871.1"/>
    <property type="molecule type" value="Genomic_DNA"/>
</dbReference>
<evidence type="ECO:0000256" key="2">
    <source>
        <dbReference type="ARBA" id="ARBA00022679"/>
    </source>
</evidence>
<keyword evidence="1 5" id="KW-0489">Methyltransferase</keyword>
<dbReference type="Gene3D" id="3.40.50.150">
    <property type="entry name" value="Vaccinia Virus protein VP39"/>
    <property type="match status" value="1"/>
</dbReference>
<dbReference type="PROSITE" id="PS51165">
    <property type="entry name" value="THUMP"/>
    <property type="match status" value="1"/>
</dbReference>
<dbReference type="CDD" id="cd11715">
    <property type="entry name" value="THUMP_AdoMetMT"/>
    <property type="match status" value="1"/>
</dbReference>
<evidence type="ECO:0000313" key="6">
    <source>
        <dbReference type="Proteomes" id="UP000037267"/>
    </source>
</evidence>
<dbReference type="PANTHER" id="PTHR47313">
    <property type="entry name" value="RIBOSOMAL RNA LARGE SUBUNIT METHYLTRANSFERASE K/L"/>
    <property type="match status" value="1"/>
</dbReference>
<feature type="domain" description="THUMP" evidence="4">
    <location>
        <begin position="45"/>
        <end position="155"/>
    </location>
</feature>
<dbReference type="CDD" id="cd02440">
    <property type="entry name" value="AdoMet_MTases"/>
    <property type="match status" value="1"/>
</dbReference>
<accession>A0A0L0WBL9</accession>
<dbReference type="PROSITE" id="PS01261">
    <property type="entry name" value="UPF0020"/>
    <property type="match status" value="1"/>
</dbReference>
<keyword evidence="3" id="KW-0694">RNA-binding</keyword>
<organism evidence="5 6">
    <name type="scientific">Gottschalkia purinilytica</name>
    <name type="common">Clostridium purinilyticum</name>
    <dbReference type="NCBI Taxonomy" id="1503"/>
    <lineage>
        <taxon>Bacteria</taxon>
        <taxon>Bacillati</taxon>
        <taxon>Bacillota</taxon>
        <taxon>Tissierellia</taxon>
        <taxon>Tissierellales</taxon>
        <taxon>Gottschalkiaceae</taxon>
        <taxon>Gottschalkia</taxon>
    </lineage>
</organism>
<reference evidence="6" key="1">
    <citation type="submission" date="2015-07" db="EMBL/GenBank/DDBJ databases">
        <title>Draft genome sequence of the purine-degrading Gottschalkia purinilyticum DSM 1384 (formerly Clostridium purinilyticum).</title>
        <authorList>
            <person name="Poehlein A."/>
            <person name="Schiel-Bengelsdorf B."/>
            <person name="Bengelsdorf F.R."/>
            <person name="Daniel R."/>
            <person name="Duerre P."/>
        </authorList>
    </citation>
    <scope>NUCLEOTIDE SEQUENCE [LARGE SCALE GENOMIC DNA]</scope>
    <source>
        <strain evidence="6">DSM 1384</strain>
    </source>
</reference>
<evidence type="ECO:0000313" key="5">
    <source>
        <dbReference type="EMBL" id="KNF08871.1"/>
    </source>
</evidence>
<protein>
    <submittedName>
        <fullName evidence="5">Putative RNA methyltransferase YpsC</fullName>
        <ecNumber evidence="5">2.1.1.-</ecNumber>
    </submittedName>
</protein>
<dbReference type="PATRIC" id="fig|1503.3.peg.2703"/>
<dbReference type="STRING" id="1503.CLPU_5c01780"/>
<dbReference type="OrthoDB" id="9809404at2"/>
<comment type="caution">
    <text evidence="5">The sequence shown here is derived from an EMBL/GenBank/DDBJ whole genome shotgun (WGS) entry which is preliminary data.</text>
</comment>
<dbReference type="InterPro" id="IPR002052">
    <property type="entry name" value="DNA_methylase_N6_adenine_CS"/>
</dbReference>
<name>A0A0L0WBL9_GOTPU</name>
<dbReference type="InterPro" id="IPR004114">
    <property type="entry name" value="THUMP_dom"/>
</dbReference>
<keyword evidence="6" id="KW-1185">Reference proteome</keyword>
<dbReference type="InterPro" id="IPR053943">
    <property type="entry name" value="RlmKL-like_Mtase_CS"/>
</dbReference>
<dbReference type="Pfam" id="PF22020">
    <property type="entry name" value="RlmL_1st"/>
    <property type="match status" value="1"/>
</dbReference>
<dbReference type="AlphaFoldDB" id="A0A0L0WBL9"/>
<dbReference type="PANTHER" id="PTHR47313:SF1">
    <property type="entry name" value="RIBOSOMAL RNA LARGE SUBUNIT METHYLTRANSFERASE K_L"/>
    <property type="match status" value="1"/>
</dbReference>
<evidence type="ECO:0000259" key="4">
    <source>
        <dbReference type="PROSITE" id="PS51165"/>
    </source>
</evidence>
<dbReference type="GO" id="GO:0003723">
    <property type="term" value="F:RNA binding"/>
    <property type="evidence" value="ECO:0007669"/>
    <property type="project" value="UniProtKB-UniRule"/>
</dbReference>
<dbReference type="SUPFAM" id="SSF53335">
    <property type="entry name" value="S-adenosyl-L-methionine-dependent methyltransferases"/>
    <property type="match status" value="1"/>
</dbReference>
<keyword evidence="2 5" id="KW-0808">Transferase</keyword>
<sequence>MKEIELIATSTFGLESVVKSEIKNLGFDIISVDNGKVVFKGDISSIPKANLWLRSADRVLLKIGEFKALSFEELFEKTKKLPWDEWISEDGKFTVEGKSVKSKLFSISDCQAIVKKSVVEKLKSKYDTEWFKETGPEYTIQVSILKDIATLTIDTSGAGLHKRGYRIKNTEAPIKETLAAAMVMLSFWDKNRILLDPFCGSGTIPIEAALIGKNIAPGLNRDFASEYWPCIDKDIWKKERVKALKSIDQDTELNIYASDIDSNAIEIAKNNAYEAGVDDCINFEIKDILKLNVNKDYGVLICNPPYGERLSNIDKVIELYKILGKKFNKLDTWSKYILTSYEKFEKIYGKDSDKKRKLYNGRIKVDFYQYYGLKPPR</sequence>
<proteinExistence type="predicted"/>
<dbReference type="InterPro" id="IPR029063">
    <property type="entry name" value="SAM-dependent_MTases_sf"/>
</dbReference>
<dbReference type="Pfam" id="PF01170">
    <property type="entry name" value="UPF0020"/>
    <property type="match status" value="1"/>
</dbReference>
<gene>
    <name evidence="5" type="primary">ypsC</name>
    <name evidence="5" type="ORF">CLPU_5c01780</name>
</gene>
<dbReference type="GO" id="GO:0008990">
    <property type="term" value="F:rRNA (guanine-N2-)-methyltransferase activity"/>
    <property type="evidence" value="ECO:0007669"/>
    <property type="project" value="TreeGrafter"/>
</dbReference>
<dbReference type="Gene3D" id="3.30.2130.30">
    <property type="match status" value="1"/>
</dbReference>
<dbReference type="PROSITE" id="PS00092">
    <property type="entry name" value="N6_MTASE"/>
    <property type="match status" value="1"/>
</dbReference>
<dbReference type="Proteomes" id="UP000037267">
    <property type="component" value="Unassembled WGS sequence"/>
</dbReference>